<feature type="compositionally biased region" description="Basic residues" evidence="1">
    <location>
        <begin position="31"/>
        <end position="45"/>
    </location>
</feature>
<gene>
    <name evidence="2" type="ORF">B0A50_01197</name>
</gene>
<organism evidence="2 3">
    <name type="scientific">Salinomyces thailandicus</name>
    <dbReference type="NCBI Taxonomy" id="706561"/>
    <lineage>
        <taxon>Eukaryota</taxon>
        <taxon>Fungi</taxon>
        <taxon>Dikarya</taxon>
        <taxon>Ascomycota</taxon>
        <taxon>Pezizomycotina</taxon>
        <taxon>Dothideomycetes</taxon>
        <taxon>Dothideomycetidae</taxon>
        <taxon>Mycosphaerellales</taxon>
        <taxon>Teratosphaeriaceae</taxon>
        <taxon>Salinomyces</taxon>
    </lineage>
</organism>
<dbReference type="EMBL" id="NAJL01000006">
    <property type="protein sequence ID" value="TKA31952.1"/>
    <property type="molecule type" value="Genomic_DNA"/>
</dbReference>
<evidence type="ECO:0000256" key="1">
    <source>
        <dbReference type="SAM" id="MobiDB-lite"/>
    </source>
</evidence>
<dbReference type="Proteomes" id="UP000308549">
    <property type="component" value="Unassembled WGS sequence"/>
</dbReference>
<feature type="region of interest" description="Disordered" evidence="1">
    <location>
        <begin position="31"/>
        <end position="52"/>
    </location>
</feature>
<accession>A0A4U0UB51</accession>
<name>A0A4U0UB51_9PEZI</name>
<keyword evidence="3" id="KW-1185">Reference proteome</keyword>
<sequence length="117" mass="13893">MGPTIKPQKTPPFSIFDCSLGALLRYYHDRKARKQQRSEHRKQKLARSDQERRTEGLLRIALRDHNSVNSFTAADPGIFYRRDREGEDHWVRKEAVRVSAEQINEMWEREQAGRRTQ</sequence>
<comment type="caution">
    <text evidence="2">The sequence shown here is derived from an EMBL/GenBank/DDBJ whole genome shotgun (WGS) entry which is preliminary data.</text>
</comment>
<proteinExistence type="predicted"/>
<evidence type="ECO:0000313" key="3">
    <source>
        <dbReference type="Proteomes" id="UP000308549"/>
    </source>
</evidence>
<protein>
    <submittedName>
        <fullName evidence="2">Uncharacterized protein</fullName>
    </submittedName>
</protein>
<reference evidence="2 3" key="1">
    <citation type="submission" date="2017-03" db="EMBL/GenBank/DDBJ databases">
        <title>Genomes of endolithic fungi from Antarctica.</title>
        <authorList>
            <person name="Coleine C."/>
            <person name="Masonjones S."/>
            <person name="Stajich J.E."/>
        </authorList>
    </citation>
    <scope>NUCLEOTIDE SEQUENCE [LARGE SCALE GENOMIC DNA]</scope>
    <source>
        <strain evidence="2 3">CCFEE 6315</strain>
    </source>
</reference>
<dbReference type="AlphaFoldDB" id="A0A4U0UB51"/>
<evidence type="ECO:0000313" key="2">
    <source>
        <dbReference type="EMBL" id="TKA31952.1"/>
    </source>
</evidence>
<dbReference type="OrthoDB" id="3874921at2759"/>